<sequence>MLPVIVIRPEPGNEATVSSARALGLDARAFPLFDMAPAPWIAPDPAPYRAILAGSANVFRLGGEGLAGLRNLPVHAVGAVTAEAARAAGFGVELIGEGGLQPMVSALAPGRYLRLAGEKRVPLMMPEGVEVDDIVVYAAAGLPMPAPLADLLAKPALVLLHSGEAATHFAAESGRLGVSRETISLACLAPRIALMAGEGWQHIEIAQTRSDQAVLALAVQMCDKVSPEGH</sequence>
<dbReference type="Pfam" id="PF02602">
    <property type="entry name" value="HEM4"/>
    <property type="match status" value="1"/>
</dbReference>
<dbReference type="AlphaFoldDB" id="A0A512AMK9"/>
<evidence type="ECO:0000313" key="3">
    <source>
        <dbReference type="Proteomes" id="UP000321464"/>
    </source>
</evidence>
<evidence type="ECO:0000259" key="1">
    <source>
        <dbReference type="Pfam" id="PF02602"/>
    </source>
</evidence>
<dbReference type="CDD" id="cd06578">
    <property type="entry name" value="HemD"/>
    <property type="match status" value="1"/>
</dbReference>
<feature type="domain" description="Tetrapyrrole biosynthesis uroporphyrinogen III synthase" evidence="1">
    <location>
        <begin position="17"/>
        <end position="213"/>
    </location>
</feature>
<gene>
    <name evidence="2" type="ORF">NSE01_27770</name>
</gene>
<name>A0A512AMK9_9SPHN</name>
<dbReference type="RefSeq" id="WP_147160269.1">
    <property type="nucleotide sequence ID" value="NZ_BJYR01000018.1"/>
</dbReference>
<protein>
    <recommendedName>
        <fullName evidence="1">Tetrapyrrole biosynthesis uroporphyrinogen III synthase domain-containing protein</fullName>
    </recommendedName>
</protein>
<evidence type="ECO:0000313" key="2">
    <source>
        <dbReference type="EMBL" id="GEO00945.1"/>
    </source>
</evidence>
<dbReference type="InterPro" id="IPR036108">
    <property type="entry name" value="4pyrrol_syn_uPrphyn_synt_sf"/>
</dbReference>
<dbReference type="GO" id="GO:0033014">
    <property type="term" value="P:tetrapyrrole biosynthetic process"/>
    <property type="evidence" value="ECO:0007669"/>
    <property type="project" value="InterPro"/>
</dbReference>
<organism evidence="2 3">
    <name type="scientific">Novosphingobium sediminis</name>
    <dbReference type="NCBI Taxonomy" id="707214"/>
    <lineage>
        <taxon>Bacteria</taxon>
        <taxon>Pseudomonadati</taxon>
        <taxon>Pseudomonadota</taxon>
        <taxon>Alphaproteobacteria</taxon>
        <taxon>Sphingomonadales</taxon>
        <taxon>Sphingomonadaceae</taxon>
        <taxon>Novosphingobium</taxon>
    </lineage>
</organism>
<accession>A0A512AMK9</accession>
<dbReference type="InterPro" id="IPR003754">
    <property type="entry name" value="4pyrrol_synth_uPrphyn_synth"/>
</dbReference>
<dbReference type="Proteomes" id="UP000321464">
    <property type="component" value="Unassembled WGS sequence"/>
</dbReference>
<dbReference type="SUPFAM" id="SSF69618">
    <property type="entry name" value="HemD-like"/>
    <property type="match status" value="1"/>
</dbReference>
<dbReference type="Gene3D" id="3.40.50.10090">
    <property type="match status" value="2"/>
</dbReference>
<keyword evidence="3" id="KW-1185">Reference proteome</keyword>
<dbReference type="GO" id="GO:0004852">
    <property type="term" value="F:uroporphyrinogen-III synthase activity"/>
    <property type="evidence" value="ECO:0007669"/>
    <property type="project" value="InterPro"/>
</dbReference>
<proteinExistence type="predicted"/>
<dbReference type="OrthoDB" id="7424801at2"/>
<reference evidence="2 3" key="1">
    <citation type="submission" date="2019-07" db="EMBL/GenBank/DDBJ databases">
        <title>Whole genome shotgun sequence of Novosphingobium sediminis NBRC 106119.</title>
        <authorList>
            <person name="Hosoyama A."/>
            <person name="Uohara A."/>
            <person name="Ohji S."/>
            <person name="Ichikawa N."/>
        </authorList>
    </citation>
    <scope>NUCLEOTIDE SEQUENCE [LARGE SCALE GENOMIC DNA]</scope>
    <source>
        <strain evidence="2 3">NBRC 106119</strain>
    </source>
</reference>
<dbReference type="EMBL" id="BJYR01000018">
    <property type="protein sequence ID" value="GEO00945.1"/>
    <property type="molecule type" value="Genomic_DNA"/>
</dbReference>
<comment type="caution">
    <text evidence="2">The sequence shown here is derived from an EMBL/GenBank/DDBJ whole genome shotgun (WGS) entry which is preliminary data.</text>
</comment>